<feature type="region of interest" description="Disordered" evidence="1">
    <location>
        <begin position="286"/>
        <end position="348"/>
    </location>
</feature>
<feature type="compositionally biased region" description="Gly residues" evidence="1">
    <location>
        <begin position="326"/>
        <end position="348"/>
    </location>
</feature>
<comment type="caution">
    <text evidence="2">The sequence shown here is derived from an EMBL/GenBank/DDBJ whole genome shotgun (WGS) entry which is preliminary data.</text>
</comment>
<dbReference type="Proteomes" id="UP001174934">
    <property type="component" value="Unassembled WGS sequence"/>
</dbReference>
<feature type="compositionally biased region" description="Basic and acidic residues" evidence="1">
    <location>
        <begin position="290"/>
        <end position="308"/>
    </location>
</feature>
<organism evidence="2 3">
    <name type="scientific">Bombardia bombarda</name>
    <dbReference type="NCBI Taxonomy" id="252184"/>
    <lineage>
        <taxon>Eukaryota</taxon>
        <taxon>Fungi</taxon>
        <taxon>Dikarya</taxon>
        <taxon>Ascomycota</taxon>
        <taxon>Pezizomycotina</taxon>
        <taxon>Sordariomycetes</taxon>
        <taxon>Sordariomycetidae</taxon>
        <taxon>Sordariales</taxon>
        <taxon>Lasiosphaeriaceae</taxon>
        <taxon>Bombardia</taxon>
    </lineage>
</organism>
<accession>A0AA40C9L0</accession>
<dbReference type="EMBL" id="JAULSR010000002">
    <property type="protein sequence ID" value="KAK0630247.1"/>
    <property type="molecule type" value="Genomic_DNA"/>
</dbReference>
<keyword evidence="3" id="KW-1185">Reference proteome</keyword>
<evidence type="ECO:0000313" key="3">
    <source>
        <dbReference type="Proteomes" id="UP001174934"/>
    </source>
</evidence>
<proteinExistence type="predicted"/>
<gene>
    <name evidence="2" type="ORF">B0T17DRAFT_506732</name>
</gene>
<evidence type="ECO:0000313" key="2">
    <source>
        <dbReference type="EMBL" id="KAK0630247.1"/>
    </source>
</evidence>
<feature type="compositionally biased region" description="Low complexity" evidence="1">
    <location>
        <begin position="36"/>
        <end position="53"/>
    </location>
</feature>
<feature type="compositionally biased region" description="Low complexity" evidence="1">
    <location>
        <begin position="314"/>
        <end position="325"/>
    </location>
</feature>
<dbReference type="AlphaFoldDB" id="A0AA40C9L0"/>
<feature type="compositionally biased region" description="Polar residues" evidence="1">
    <location>
        <begin position="54"/>
        <end position="69"/>
    </location>
</feature>
<evidence type="ECO:0000256" key="1">
    <source>
        <dbReference type="SAM" id="MobiDB-lite"/>
    </source>
</evidence>
<protein>
    <submittedName>
        <fullName evidence="2">Uncharacterized protein</fullName>
    </submittedName>
</protein>
<reference evidence="2" key="1">
    <citation type="submission" date="2023-06" db="EMBL/GenBank/DDBJ databases">
        <title>Genome-scale phylogeny and comparative genomics of the fungal order Sordariales.</title>
        <authorList>
            <consortium name="Lawrence Berkeley National Laboratory"/>
            <person name="Hensen N."/>
            <person name="Bonometti L."/>
            <person name="Westerberg I."/>
            <person name="Brannstrom I.O."/>
            <person name="Guillou S."/>
            <person name="Cros-Aarteil S."/>
            <person name="Calhoun S."/>
            <person name="Haridas S."/>
            <person name="Kuo A."/>
            <person name="Mondo S."/>
            <person name="Pangilinan J."/>
            <person name="Riley R."/>
            <person name="LaButti K."/>
            <person name="Andreopoulos B."/>
            <person name="Lipzen A."/>
            <person name="Chen C."/>
            <person name="Yanf M."/>
            <person name="Daum C."/>
            <person name="Ng V."/>
            <person name="Clum A."/>
            <person name="Steindorff A."/>
            <person name="Ohm R."/>
            <person name="Martin F."/>
            <person name="Silar P."/>
            <person name="Natvig D."/>
            <person name="Lalanne C."/>
            <person name="Gautier V."/>
            <person name="Ament-velasquez S.L."/>
            <person name="Kruys A."/>
            <person name="Hutchinson M.I."/>
            <person name="Powell A.J."/>
            <person name="Barry K."/>
            <person name="Miller A.N."/>
            <person name="Grigoriev I.V."/>
            <person name="Debuchy R."/>
            <person name="Gladieux P."/>
            <person name="Thoren M.H."/>
            <person name="Johannesson H."/>
        </authorList>
    </citation>
    <scope>NUCLEOTIDE SEQUENCE</scope>
    <source>
        <strain evidence="2">SMH3391-2</strain>
    </source>
</reference>
<name>A0AA40C9L0_9PEZI</name>
<sequence>MSSNNGKDLLNVPKPDNQNLSPSDPYYEEFGMNYGSSEQSSAAHSYASSSHNSDGNNAQGSSSHATTAPINVPPSHVFFDDYDKFNEEILHAGKVDATYNPIPRKSPAVVPTHYIHFCTALGENVMVDYTQRETMGRIARQPGKCPNCHELPKGNEVAFNYKGHPLQTTQGEVLMKDRLDPHWLRCCQENCRRWAFNFIGKHSLANNPEAFKSHKIGVTWCKHCEKPKVGKTGCPKCTLLNPYHEQLYFANGASIAEGLLSRHQRGIQIRKDVDAEELKRESGEKFLQGKAEEAQQKRDLQARVDAGYHHRLAARAAAGSSSSRGGAVGGGRGGAQRGGRGGQGRGEY</sequence>
<feature type="region of interest" description="Disordered" evidence="1">
    <location>
        <begin position="1"/>
        <end position="70"/>
    </location>
</feature>